<proteinExistence type="predicted"/>
<reference evidence="2 3" key="1">
    <citation type="submission" date="2020-08" db="EMBL/GenBank/DDBJ databases">
        <title>Genome sequencing of Purple Non-Sulfur Bacteria from various extreme environments.</title>
        <authorList>
            <person name="Mayer M."/>
        </authorList>
    </citation>
    <scope>NUCLEOTIDE SEQUENCE [LARGE SCALE GENOMIC DNA]</scope>
    <source>
        <strain evidence="2 3">JA135</strain>
    </source>
</reference>
<organism evidence="2 3">
    <name type="scientific">Roseospira goensis</name>
    <dbReference type="NCBI Taxonomy" id="391922"/>
    <lineage>
        <taxon>Bacteria</taxon>
        <taxon>Pseudomonadati</taxon>
        <taxon>Pseudomonadota</taxon>
        <taxon>Alphaproteobacteria</taxon>
        <taxon>Rhodospirillales</taxon>
        <taxon>Rhodospirillaceae</taxon>
        <taxon>Roseospira</taxon>
    </lineage>
</organism>
<keyword evidence="3" id="KW-1185">Reference proteome</keyword>
<dbReference type="InterPro" id="IPR008551">
    <property type="entry name" value="TANGO2"/>
</dbReference>
<dbReference type="Gene3D" id="3.60.60.10">
    <property type="entry name" value="Penicillin V Acylase, Chain A"/>
    <property type="match status" value="1"/>
</dbReference>
<protein>
    <recommendedName>
        <fullName evidence="4">NRDE family protein</fullName>
    </recommendedName>
</protein>
<dbReference type="EMBL" id="JACIGI010000001">
    <property type="protein sequence ID" value="MBB4284338.1"/>
    <property type="molecule type" value="Genomic_DNA"/>
</dbReference>
<sequence length="258" mass="27319">MCTVVLLRRSGHAWPLLLAGNRDEMRDRPWTPPGRHWPDRPEVVAGRDDLAGGSWLGLNDHGVVAVMLNRPGTLGPEAGKRSRGELVLEALDHADAGAAAEALADLNPHAYRPFNMVVADNRDALWLRHAGDGGIGVRPLGDGLWMLTAHDANDTADPRIRANLPRFQAVPAPDPTAPDGWDGWSALQGLGADPEAPGPTAGLCFALDSGFATVNATQVALPAPALEPPPPVLRFAAGPPDRTPFRPVDLAQEGHKAP</sequence>
<dbReference type="PANTHER" id="PTHR17985:SF8">
    <property type="entry name" value="TRANSPORT AND GOLGI ORGANIZATION PROTEIN 2 HOMOLOG"/>
    <property type="match status" value="1"/>
</dbReference>
<comment type="caution">
    <text evidence="2">The sequence shown here is derived from an EMBL/GenBank/DDBJ whole genome shotgun (WGS) entry which is preliminary data.</text>
</comment>
<evidence type="ECO:0008006" key="4">
    <source>
        <dbReference type="Google" id="ProtNLM"/>
    </source>
</evidence>
<evidence type="ECO:0000313" key="3">
    <source>
        <dbReference type="Proteomes" id="UP000555728"/>
    </source>
</evidence>
<name>A0A7W6WJ94_9PROT</name>
<dbReference type="AlphaFoldDB" id="A0A7W6WJ94"/>
<dbReference type="Proteomes" id="UP000555728">
    <property type="component" value="Unassembled WGS sequence"/>
</dbReference>
<feature type="region of interest" description="Disordered" evidence="1">
    <location>
        <begin position="228"/>
        <end position="258"/>
    </location>
</feature>
<dbReference type="PANTHER" id="PTHR17985">
    <property type="entry name" value="SER/THR-RICH PROTEIN T10 IN DGCR REGION"/>
    <property type="match status" value="1"/>
</dbReference>
<evidence type="ECO:0000256" key="1">
    <source>
        <dbReference type="SAM" id="MobiDB-lite"/>
    </source>
</evidence>
<evidence type="ECO:0000313" key="2">
    <source>
        <dbReference type="EMBL" id="MBB4284338.1"/>
    </source>
</evidence>
<dbReference type="RefSeq" id="WP_184430824.1">
    <property type="nucleotide sequence ID" value="NZ_JACIGI010000001.1"/>
</dbReference>
<gene>
    <name evidence="2" type="ORF">GGD88_000044</name>
</gene>
<dbReference type="Pfam" id="PF05742">
    <property type="entry name" value="TANGO2"/>
    <property type="match status" value="1"/>
</dbReference>
<accession>A0A7W6WJ94</accession>